<name>A0AAV8Y182_9CUCU</name>
<dbReference type="InterPro" id="IPR051940">
    <property type="entry name" value="Chitin_bind-dev_reg"/>
</dbReference>
<dbReference type="Pfam" id="PF01607">
    <property type="entry name" value="CBM_14"/>
    <property type="match status" value="1"/>
</dbReference>
<keyword evidence="8" id="KW-1185">Reference proteome</keyword>
<dbReference type="PROSITE" id="PS50940">
    <property type="entry name" value="CHIT_BIND_II"/>
    <property type="match status" value="1"/>
</dbReference>
<dbReference type="SUPFAM" id="SSF57625">
    <property type="entry name" value="Invertebrate chitin-binding proteins"/>
    <property type="match status" value="1"/>
</dbReference>
<dbReference type="GO" id="GO:0008061">
    <property type="term" value="F:chitin binding"/>
    <property type="evidence" value="ECO:0007669"/>
    <property type="project" value="UniProtKB-KW"/>
</dbReference>
<evidence type="ECO:0000256" key="3">
    <source>
        <dbReference type="ARBA" id="ARBA00022737"/>
    </source>
</evidence>
<evidence type="ECO:0000256" key="5">
    <source>
        <dbReference type="ARBA" id="ARBA00023180"/>
    </source>
</evidence>
<gene>
    <name evidence="7" type="ORF">NQ318_011206</name>
</gene>
<accession>A0AAV8Y182</accession>
<dbReference type="GO" id="GO:0005576">
    <property type="term" value="C:extracellular region"/>
    <property type="evidence" value="ECO:0007669"/>
    <property type="project" value="InterPro"/>
</dbReference>
<organism evidence="7 8">
    <name type="scientific">Aromia moschata</name>
    <dbReference type="NCBI Taxonomy" id="1265417"/>
    <lineage>
        <taxon>Eukaryota</taxon>
        <taxon>Metazoa</taxon>
        <taxon>Ecdysozoa</taxon>
        <taxon>Arthropoda</taxon>
        <taxon>Hexapoda</taxon>
        <taxon>Insecta</taxon>
        <taxon>Pterygota</taxon>
        <taxon>Neoptera</taxon>
        <taxon>Endopterygota</taxon>
        <taxon>Coleoptera</taxon>
        <taxon>Polyphaga</taxon>
        <taxon>Cucujiformia</taxon>
        <taxon>Chrysomeloidea</taxon>
        <taxon>Cerambycidae</taxon>
        <taxon>Cerambycinae</taxon>
        <taxon>Callichromatini</taxon>
        <taxon>Aromia</taxon>
    </lineage>
</organism>
<protein>
    <recommendedName>
        <fullName evidence="6">Chitin-binding type-2 domain-containing protein</fullName>
    </recommendedName>
</protein>
<sequence length="153" mass="16271">MGLATRVTGPPGVLVTASVRCFVITSEDPTLPTQAIHDDNSILRIFGDGEQTVISCPSGTYLDKQSLVCKFQSTKSIEPGANNATNSGRTSDSKLNPEDCRTFILSGAAGDFIMACPANLLFNEATGNCDWPMAAGCCEYTENNSSRLVQNNI</sequence>
<evidence type="ECO:0000313" key="7">
    <source>
        <dbReference type="EMBL" id="KAJ8945227.1"/>
    </source>
</evidence>
<dbReference type="Gene3D" id="2.170.140.10">
    <property type="entry name" value="Chitin binding domain"/>
    <property type="match status" value="1"/>
</dbReference>
<feature type="domain" description="Chitin-binding type-2" evidence="6">
    <location>
        <begin position="83"/>
        <end position="137"/>
    </location>
</feature>
<dbReference type="PANTHER" id="PTHR23301">
    <property type="entry name" value="CHITIN BINDING PERITROPHIN-A"/>
    <property type="match status" value="1"/>
</dbReference>
<dbReference type="AlphaFoldDB" id="A0AAV8Y182"/>
<keyword evidence="1" id="KW-0147">Chitin-binding</keyword>
<keyword evidence="5" id="KW-0325">Glycoprotein</keyword>
<comment type="caution">
    <text evidence="7">The sequence shown here is derived from an EMBL/GenBank/DDBJ whole genome shotgun (WGS) entry which is preliminary data.</text>
</comment>
<evidence type="ECO:0000259" key="6">
    <source>
        <dbReference type="PROSITE" id="PS50940"/>
    </source>
</evidence>
<dbReference type="InterPro" id="IPR036508">
    <property type="entry name" value="Chitin-bd_dom_sf"/>
</dbReference>
<dbReference type="EMBL" id="JAPWTK010000224">
    <property type="protein sequence ID" value="KAJ8945227.1"/>
    <property type="molecule type" value="Genomic_DNA"/>
</dbReference>
<evidence type="ECO:0000256" key="4">
    <source>
        <dbReference type="ARBA" id="ARBA00023157"/>
    </source>
</evidence>
<evidence type="ECO:0000256" key="1">
    <source>
        <dbReference type="ARBA" id="ARBA00022669"/>
    </source>
</evidence>
<evidence type="ECO:0000313" key="8">
    <source>
        <dbReference type="Proteomes" id="UP001162162"/>
    </source>
</evidence>
<keyword evidence="4" id="KW-1015">Disulfide bond</keyword>
<keyword evidence="3" id="KW-0677">Repeat</keyword>
<keyword evidence="2" id="KW-0732">Signal</keyword>
<proteinExistence type="predicted"/>
<dbReference type="InterPro" id="IPR002557">
    <property type="entry name" value="Chitin-bd_dom"/>
</dbReference>
<dbReference type="Proteomes" id="UP001162162">
    <property type="component" value="Unassembled WGS sequence"/>
</dbReference>
<reference evidence="7" key="1">
    <citation type="journal article" date="2023" name="Insect Mol. Biol.">
        <title>Genome sequencing provides insights into the evolution of gene families encoding plant cell wall-degrading enzymes in longhorned beetles.</title>
        <authorList>
            <person name="Shin N.R."/>
            <person name="Okamura Y."/>
            <person name="Kirsch R."/>
            <person name="Pauchet Y."/>
        </authorList>
    </citation>
    <scope>NUCLEOTIDE SEQUENCE</scope>
    <source>
        <strain evidence="7">AMC_N1</strain>
    </source>
</reference>
<dbReference type="PANTHER" id="PTHR23301:SF0">
    <property type="entry name" value="CHITIN-BINDING TYPE-2 DOMAIN-CONTAINING PROTEIN-RELATED"/>
    <property type="match status" value="1"/>
</dbReference>
<evidence type="ECO:0000256" key="2">
    <source>
        <dbReference type="ARBA" id="ARBA00022729"/>
    </source>
</evidence>